<evidence type="ECO:0000313" key="2">
    <source>
        <dbReference type="EMBL" id="KEQ18598.1"/>
    </source>
</evidence>
<dbReference type="AlphaFoldDB" id="A0A081NJH5"/>
<dbReference type="OrthoDB" id="7064756at2"/>
<comment type="caution">
    <text evidence="2">The sequence shown here is derived from an EMBL/GenBank/DDBJ whole genome shotgun (WGS) entry which is preliminary data.</text>
</comment>
<dbReference type="Proteomes" id="UP000028073">
    <property type="component" value="Unassembled WGS sequence"/>
</dbReference>
<dbReference type="eggNOG" id="ENOG502ZMII">
    <property type="taxonomic scope" value="Bacteria"/>
</dbReference>
<evidence type="ECO:0000313" key="3">
    <source>
        <dbReference type="Proteomes" id="UP000028073"/>
    </source>
</evidence>
<evidence type="ECO:0000256" key="1">
    <source>
        <dbReference type="SAM" id="SignalP"/>
    </source>
</evidence>
<dbReference type="PROSITE" id="PS51257">
    <property type="entry name" value="PROKAR_LIPOPROTEIN"/>
    <property type="match status" value="1"/>
</dbReference>
<sequence>MKKSGVKAILIASVISMLSGCATWSVVEKSDLVSPDGSFKIEAPLGWVKGPNQNAVFLTEEGPHLQKVMMQRLDHQKAFEGIKKTSSEEMMPIELADYYLAAFKKARDGLNVHQLDIKPVNLSGHAAFRMLLQTTTSRGLKINTVTYGLSSSKGFYELSYSAPELHYFERDLPEFEKMVKSFETL</sequence>
<reference evidence="2 3" key="1">
    <citation type="submission" date="2014-06" db="EMBL/GenBank/DDBJ databases">
        <title>Whole Genome Sequences of Three Symbiotic Endozoicomonas Bacteria.</title>
        <authorList>
            <person name="Neave M.J."/>
            <person name="Apprill A."/>
            <person name="Voolstra C.R."/>
        </authorList>
    </citation>
    <scope>NUCLEOTIDE SEQUENCE [LARGE SCALE GENOMIC DNA]</scope>
    <source>
        <strain evidence="2 3">DSM 25634</strain>
    </source>
</reference>
<keyword evidence="3" id="KW-1185">Reference proteome</keyword>
<name>A0A081NJH5_9GAMM</name>
<feature type="signal peptide" evidence="1">
    <location>
        <begin position="1"/>
        <end position="22"/>
    </location>
</feature>
<accession>A0A081NJH5</accession>
<protein>
    <recommendedName>
        <fullName evidence="4">PsbP C-terminal domain-containing protein</fullName>
    </recommendedName>
</protein>
<organism evidence="2 3">
    <name type="scientific">Endozoicomonas numazuensis</name>
    <dbReference type="NCBI Taxonomy" id="1137799"/>
    <lineage>
        <taxon>Bacteria</taxon>
        <taxon>Pseudomonadati</taxon>
        <taxon>Pseudomonadota</taxon>
        <taxon>Gammaproteobacteria</taxon>
        <taxon>Oceanospirillales</taxon>
        <taxon>Endozoicomonadaceae</taxon>
        <taxon>Endozoicomonas</taxon>
    </lineage>
</organism>
<proteinExistence type="predicted"/>
<feature type="chain" id="PRO_5001760869" description="PsbP C-terminal domain-containing protein" evidence="1">
    <location>
        <begin position="23"/>
        <end position="185"/>
    </location>
</feature>
<keyword evidence="1" id="KW-0732">Signal</keyword>
<dbReference type="EMBL" id="JOKH01000001">
    <property type="protein sequence ID" value="KEQ18598.1"/>
    <property type="molecule type" value="Genomic_DNA"/>
</dbReference>
<evidence type="ECO:0008006" key="4">
    <source>
        <dbReference type="Google" id="ProtNLM"/>
    </source>
</evidence>
<dbReference type="STRING" id="1137799.GZ78_00170"/>
<gene>
    <name evidence="2" type="ORF">GZ78_00170</name>
</gene>
<dbReference type="RefSeq" id="WP_034831795.1">
    <property type="nucleotide sequence ID" value="NZ_JOKH01000001.1"/>
</dbReference>